<reference evidence="2" key="1">
    <citation type="submission" date="2016-06" db="EMBL/GenBank/DDBJ databases">
        <title>Parallel loss of symbiosis genes in relatives of nitrogen-fixing non-legume Parasponia.</title>
        <authorList>
            <person name="Van Velzen R."/>
            <person name="Holmer R."/>
            <person name="Bu F."/>
            <person name="Rutten L."/>
            <person name="Van Zeijl A."/>
            <person name="Liu W."/>
            <person name="Santuari L."/>
            <person name="Cao Q."/>
            <person name="Sharma T."/>
            <person name="Shen D."/>
            <person name="Roswanjaya Y."/>
            <person name="Wardhani T."/>
            <person name="Kalhor M.S."/>
            <person name="Jansen J."/>
            <person name="Van den Hoogen J."/>
            <person name="Gungor B."/>
            <person name="Hartog M."/>
            <person name="Hontelez J."/>
            <person name="Verver J."/>
            <person name="Yang W.-C."/>
            <person name="Schijlen E."/>
            <person name="Repin R."/>
            <person name="Schilthuizen M."/>
            <person name="Schranz E."/>
            <person name="Heidstra R."/>
            <person name="Miyata K."/>
            <person name="Fedorova E."/>
            <person name="Kohlen W."/>
            <person name="Bisseling T."/>
            <person name="Smit S."/>
            <person name="Geurts R."/>
        </authorList>
    </citation>
    <scope>NUCLEOTIDE SEQUENCE [LARGE SCALE GENOMIC DNA]</scope>
    <source>
        <strain evidence="2">cv. RG33-2</strain>
    </source>
</reference>
<organism evidence="1 2">
    <name type="scientific">Trema orientale</name>
    <name type="common">Charcoal tree</name>
    <name type="synonym">Celtis orientalis</name>
    <dbReference type="NCBI Taxonomy" id="63057"/>
    <lineage>
        <taxon>Eukaryota</taxon>
        <taxon>Viridiplantae</taxon>
        <taxon>Streptophyta</taxon>
        <taxon>Embryophyta</taxon>
        <taxon>Tracheophyta</taxon>
        <taxon>Spermatophyta</taxon>
        <taxon>Magnoliopsida</taxon>
        <taxon>eudicotyledons</taxon>
        <taxon>Gunneridae</taxon>
        <taxon>Pentapetalae</taxon>
        <taxon>rosids</taxon>
        <taxon>fabids</taxon>
        <taxon>Rosales</taxon>
        <taxon>Cannabaceae</taxon>
        <taxon>Trema</taxon>
    </lineage>
</organism>
<keyword evidence="2" id="KW-1185">Reference proteome</keyword>
<evidence type="ECO:0000313" key="1">
    <source>
        <dbReference type="EMBL" id="PON37701.1"/>
    </source>
</evidence>
<gene>
    <name evidence="1" type="ORF">TorRG33x02_346900</name>
</gene>
<evidence type="ECO:0000313" key="2">
    <source>
        <dbReference type="Proteomes" id="UP000237000"/>
    </source>
</evidence>
<sequence length="92" mass="10675">MHHSRTPRQQQPECPLGLAAQRPIISKGLLRSDICCVYMGLKRTICLWAWNSVTSLKNFTKRLILASLLRFLIRFTGYTLTDQIEGYYVSWV</sequence>
<dbReference type="EMBL" id="JXTC01000779">
    <property type="protein sequence ID" value="PON37701.1"/>
    <property type="molecule type" value="Genomic_DNA"/>
</dbReference>
<dbReference type="AlphaFoldDB" id="A0A2P5AMM7"/>
<dbReference type="InParanoid" id="A0A2P5AMM7"/>
<proteinExistence type="predicted"/>
<name>A0A2P5AMM7_TREOI</name>
<comment type="caution">
    <text evidence="1">The sequence shown here is derived from an EMBL/GenBank/DDBJ whole genome shotgun (WGS) entry which is preliminary data.</text>
</comment>
<dbReference type="Proteomes" id="UP000237000">
    <property type="component" value="Unassembled WGS sequence"/>
</dbReference>
<accession>A0A2P5AMM7</accession>
<protein>
    <submittedName>
        <fullName evidence="1">Uncharacterized protein</fullName>
    </submittedName>
</protein>